<gene>
    <name evidence="6" type="ORF">BK816_04680</name>
</gene>
<organism evidence="6 7">
    <name type="scientific">Boudabousia tangfeifanii</name>
    <dbReference type="NCBI Taxonomy" id="1912795"/>
    <lineage>
        <taxon>Bacteria</taxon>
        <taxon>Bacillati</taxon>
        <taxon>Actinomycetota</taxon>
        <taxon>Actinomycetes</taxon>
        <taxon>Actinomycetales</taxon>
        <taxon>Actinomycetaceae</taxon>
        <taxon>Boudabousia</taxon>
    </lineage>
</organism>
<evidence type="ECO:0000256" key="3">
    <source>
        <dbReference type="ARBA" id="ARBA00022691"/>
    </source>
</evidence>
<keyword evidence="1 4" id="KW-0489">Methyltransferase</keyword>
<feature type="domain" description="TRAM" evidence="5">
    <location>
        <begin position="14"/>
        <end position="73"/>
    </location>
</feature>
<dbReference type="InterPro" id="IPR012340">
    <property type="entry name" value="NA-bd_OB-fold"/>
</dbReference>
<dbReference type="STRING" id="1912795.BK816_04680"/>
<dbReference type="PANTHER" id="PTHR11061">
    <property type="entry name" value="RNA M5U METHYLTRANSFERASE"/>
    <property type="match status" value="1"/>
</dbReference>
<feature type="binding site" evidence="4">
    <location>
        <position position="297"/>
    </location>
    <ligand>
        <name>S-adenosyl-L-methionine</name>
        <dbReference type="ChEBI" id="CHEBI:59789"/>
    </ligand>
</feature>
<feature type="binding site" evidence="4">
    <location>
        <position position="320"/>
    </location>
    <ligand>
        <name>S-adenosyl-L-methionine</name>
        <dbReference type="ChEBI" id="CHEBI:59789"/>
    </ligand>
</feature>
<keyword evidence="3 4" id="KW-0949">S-adenosyl-L-methionine</keyword>
<dbReference type="InterPro" id="IPR029063">
    <property type="entry name" value="SAM-dependent_MTases_sf"/>
</dbReference>
<feature type="binding site" evidence="4">
    <location>
        <position position="379"/>
    </location>
    <ligand>
        <name>S-adenosyl-L-methionine</name>
        <dbReference type="ChEBI" id="CHEBI:59789"/>
    </ligand>
</feature>
<dbReference type="InterPro" id="IPR002792">
    <property type="entry name" value="TRAM_dom"/>
</dbReference>
<dbReference type="GO" id="GO:0070041">
    <property type="term" value="F:rRNA (uridine-C5-)-methyltransferase activity"/>
    <property type="evidence" value="ECO:0007669"/>
    <property type="project" value="TreeGrafter"/>
</dbReference>
<sequence>MSKYRRPRGKKPSPLKLGEELLTLEITGVAHKGMGVAHHEGQVVFVRNALQGEKVLARPYAKKGKILFAWATKILKSSSQRTASYWADAYLPEEAPAGTLLPIGGGELCHLTPAGSLAWKQEVLKDTLRRVGGSQTYLNAEKTFIDERPHFLQVETFPSGRSRVEFMISSNLRPAMYQVASQTLQPVTQFPLATEAIRALDFFSAQSRWQKLWKPQDRIRVIDTLDGVFVRIGTQWHNHLGEAIELTEVTYPTEDGVGLKASPDGFWQAHIEAPKLLTKTVKQLLRGVERKHVLELFSGSGLLSTIWLQDGAIASFTTVEGDPTATNMARKNLADYIAEKNLPKRSYRIEGGYIDGAAVAKLLAEFPPAELKNTLILADPPRQGLEQGLQAELARHPGPVLLISCDPAAFARDAAALCEHGKELKQLIGLDMFPGTYHFETIGLFR</sequence>
<evidence type="ECO:0000256" key="4">
    <source>
        <dbReference type="PROSITE-ProRule" id="PRU01024"/>
    </source>
</evidence>
<feature type="active site" description="Nucleophile" evidence="4">
    <location>
        <position position="405"/>
    </location>
</feature>
<dbReference type="Proteomes" id="UP000176288">
    <property type="component" value="Chromosome"/>
</dbReference>
<evidence type="ECO:0000256" key="2">
    <source>
        <dbReference type="ARBA" id="ARBA00022679"/>
    </source>
</evidence>
<protein>
    <recommendedName>
        <fullName evidence="5">TRAM domain-containing protein</fullName>
    </recommendedName>
</protein>
<dbReference type="AlphaFoldDB" id="A0A1D9MK60"/>
<name>A0A1D9MK60_9ACTO</name>
<evidence type="ECO:0000313" key="7">
    <source>
        <dbReference type="Proteomes" id="UP000176288"/>
    </source>
</evidence>
<keyword evidence="7" id="KW-1185">Reference proteome</keyword>
<dbReference type="PANTHER" id="PTHR11061:SF30">
    <property type="entry name" value="TRNA (URACIL(54)-C(5))-METHYLTRANSFERASE"/>
    <property type="match status" value="1"/>
</dbReference>
<dbReference type="KEGG" id="avu:BK816_04680"/>
<dbReference type="RefSeq" id="WP_071164138.1">
    <property type="nucleotide sequence ID" value="NZ_CP017812.1"/>
</dbReference>
<dbReference type="Gene3D" id="3.40.50.150">
    <property type="entry name" value="Vaccinia Virus protein VP39"/>
    <property type="match status" value="1"/>
</dbReference>
<dbReference type="PROSITE" id="PS51687">
    <property type="entry name" value="SAM_MT_RNA_M5U"/>
    <property type="match status" value="1"/>
</dbReference>
<dbReference type="SUPFAM" id="SSF53335">
    <property type="entry name" value="S-adenosyl-L-methionine-dependent methyltransferases"/>
    <property type="match status" value="1"/>
</dbReference>
<feature type="binding site" evidence="4">
    <location>
        <position position="268"/>
    </location>
    <ligand>
        <name>S-adenosyl-L-methionine</name>
        <dbReference type="ChEBI" id="CHEBI:59789"/>
    </ligand>
</feature>
<evidence type="ECO:0000313" key="6">
    <source>
        <dbReference type="EMBL" id="AOZ72672.1"/>
    </source>
</evidence>
<accession>A0A1D9MK60</accession>
<dbReference type="PROSITE" id="PS50926">
    <property type="entry name" value="TRAM"/>
    <property type="match status" value="1"/>
</dbReference>
<evidence type="ECO:0000259" key="5">
    <source>
        <dbReference type="PROSITE" id="PS50926"/>
    </source>
</evidence>
<dbReference type="GO" id="GO:0070475">
    <property type="term" value="P:rRNA base methylation"/>
    <property type="evidence" value="ECO:0007669"/>
    <property type="project" value="TreeGrafter"/>
</dbReference>
<reference evidence="6 7" key="1">
    <citation type="submission" date="2016-10" db="EMBL/GenBank/DDBJ databases">
        <title>Actinomyces aegypiusis sp. nov., isolated from the Aegypius monachus in Qinghai Tibet Plateau China.</title>
        <authorList>
            <person name="Wang Y."/>
        </authorList>
    </citation>
    <scope>NUCLEOTIDE SEQUENCE [LARGE SCALE GENOMIC DNA]</scope>
    <source>
        <strain evidence="6 7">VUL4_3</strain>
    </source>
</reference>
<dbReference type="SUPFAM" id="SSF50249">
    <property type="entry name" value="Nucleic acid-binding proteins"/>
    <property type="match status" value="1"/>
</dbReference>
<dbReference type="EMBL" id="CP017812">
    <property type="protein sequence ID" value="AOZ72672.1"/>
    <property type="molecule type" value="Genomic_DNA"/>
</dbReference>
<dbReference type="Pfam" id="PF01938">
    <property type="entry name" value="TRAM"/>
    <property type="match status" value="1"/>
</dbReference>
<dbReference type="InterPro" id="IPR010280">
    <property type="entry name" value="U5_MeTrfase_fam"/>
</dbReference>
<comment type="similarity">
    <text evidence="4">Belongs to the class I-like SAM-binding methyltransferase superfamily. RNA M5U methyltransferase family.</text>
</comment>
<evidence type="ECO:0000256" key="1">
    <source>
        <dbReference type="ARBA" id="ARBA00022603"/>
    </source>
</evidence>
<dbReference type="Gene3D" id="2.40.50.140">
    <property type="entry name" value="Nucleic acid-binding proteins"/>
    <property type="match status" value="1"/>
</dbReference>
<keyword evidence="2 4" id="KW-0808">Transferase</keyword>
<proteinExistence type="inferred from homology"/>